<sequence length="767" mass="84138">MKTFLPLGRLILSCLLVPLSLSWAQKVDNLTDEQIQQFVQQAQASGLSEAQVEQLAQTRGFTSADISKMRQRIGQVKTEPSKPAESNVVREQPSTPAPPPVSAASAVFGASLFTNANLSFEPNLRIPTPRNYQVGPEDELIVDVYGNAQQTYRPKVSPEGSIRIENLSPIYVNGLTIEQAEQRIISRLRTLYAGLNTATSGIFAQVTLGSVRSIKVTLLGQVVRPGTYTLSSLATVFNALYAAGGPAADRGSFRNIRVYRNNRLVRTLDVYDFLLRADQKDNIRLLDQDIIFVDHYGTRVELTGEVKQTGLYEVRQSETLLHVLAFAGSFTDKAYTASITLRRNTPTEQQLITIIPAEFGQFLPKSGDRYTVGAVLERVANKVSIMGAVFRPGDYALEKNTTLKHLIKTAEGLREDAFLNRATIRRLRENLDPEVISVDLGRLLRGETADVPLQPEDVVQITAVGDLRTKRTVSIQGAVNRGGSFDYVDSMTVANLVVLAGGFSEGAISSRMEIARRINGDTTGIPTNQNVQLIAFSIDQHLSLAPNDARLTLQPFDQVFVRLSSRYEAQKGAAIAGEVVYPGTYAIRDRNERISDLITRSGGLKAGAYLPATRFSRKGELVSLDLKRILTNPDDVSNLLLEDGDVLTVPRQTELVRIRGEVVNPATVEYDPAKSFREYVNEAGGFTAKASKRKVYVVGANGKVRPTRSWLGIRNYPAPEAGMELVVPARPPKDQTKLSASERLAVLTVIATASTVILTAIRVITNR</sequence>
<evidence type="ECO:0000256" key="5">
    <source>
        <dbReference type="ARBA" id="ARBA00022597"/>
    </source>
</evidence>
<keyword evidence="4" id="KW-1134">Transmembrane beta strand</keyword>
<dbReference type="RefSeq" id="WP_009280192.1">
    <property type="nucleotide sequence ID" value="NZ_CAIT01000004.1"/>
</dbReference>
<dbReference type="Pfam" id="PF22461">
    <property type="entry name" value="SLBB_2"/>
    <property type="match status" value="2"/>
</dbReference>
<evidence type="ECO:0000259" key="19">
    <source>
        <dbReference type="Pfam" id="PF10531"/>
    </source>
</evidence>
<dbReference type="PANTHER" id="PTHR33619:SF3">
    <property type="entry name" value="POLYSACCHARIDE EXPORT PROTEIN GFCE-RELATED"/>
    <property type="match status" value="1"/>
</dbReference>
<evidence type="ECO:0000313" key="22">
    <source>
        <dbReference type="Proteomes" id="UP000009309"/>
    </source>
</evidence>
<dbReference type="Gene3D" id="3.10.560.10">
    <property type="entry name" value="Outer membrane lipoprotein wza domain like"/>
    <property type="match status" value="6"/>
</dbReference>
<keyword evidence="9" id="KW-0406">Ion transport</keyword>
<dbReference type="PANTHER" id="PTHR33619">
    <property type="entry name" value="POLYSACCHARIDE EXPORT PROTEIN GFCE-RELATED"/>
    <property type="match status" value="1"/>
</dbReference>
<evidence type="ECO:0000256" key="16">
    <source>
        <dbReference type="SAM" id="Phobius"/>
    </source>
</evidence>
<dbReference type="GO" id="GO:0015288">
    <property type="term" value="F:porin activity"/>
    <property type="evidence" value="ECO:0007669"/>
    <property type="project" value="UniProtKB-KW"/>
</dbReference>
<evidence type="ECO:0000256" key="10">
    <source>
        <dbReference type="ARBA" id="ARBA00023114"/>
    </source>
</evidence>
<keyword evidence="5" id="KW-0762">Sugar transport</keyword>
<evidence type="ECO:0000256" key="9">
    <source>
        <dbReference type="ARBA" id="ARBA00023065"/>
    </source>
</evidence>
<keyword evidence="6 16" id="KW-0812">Transmembrane</keyword>
<proteinExistence type="inferred from homology"/>
<name>I2GCI2_9BACT</name>
<evidence type="ECO:0000256" key="12">
    <source>
        <dbReference type="ARBA" id="ARBA00023139"/>
    </source>
</evidence>
<feature type="region of interest" description="Disordered" evidence="15">
    <location>
        <begin position="73"/>
        <end position="101"/>
    </location>
</feature>
<organism evidence="21 22">
    <name type="scientific">Fibrisoma limi BUZ 3</name>
    <dbReference type="NCBI Taxonomy" id="1185876"/>
    <lineage>
        <taxon>Bacteria</taxon>
        <taxon>Pseudomonadati</taxon>
        <taxon>Bacteroidota</taxon>
        <taxon>Cytophagia</taxon>
        <taxon>Cytophagales</taxon>
        <taxon>Spirosomataceae</taxon>
        <taxon>Fibrisoma</taxon>
    </lineage>
</organism>
<feature type="domain" description="Soluble ligand binding" evidence="19">
    <location>
        <begin position="473"/>
        <end position="525"/>
    </location>
</feature>
<evidence type="ECO:0000256" key="4">
    <source>
        <dbReference type="ARBA" id="ARBA00022452"/>
    </source>
</evidence>
<dbReference type="InterPro" id="IPR019554">
    <property type="entry name" value="Soluble_ligand-bd"/>
</dbReference>
<evidence type="ECO:0000256" key="14">
    <source>
        <dbReference type="ARBA" id="ARBA00023288"/>
    </source>
</evidence>
<evidence type="ECO:0000259" key="20">
    <source>
        <dbReference type="Pfam" id="PF22461"/>
    </source>
</evidence>
<dbReference type="STRING" id="1185876.BN8_00545"/>
<feature type="signal peptide" evidence="17">
    <location>
        <begin position="1"/>
        <end position="24"/>
    </location>
</feature>
<evidence type="ECO:0000313" key="21">
    <source>
        <dbReference type="EMBL" id="CCH51606.1"/>
    </source>
</evidence>
<feature type="domain" description="SLBB" evidence="20">
    <location>
        <begin position="573"/>
        <end position="649"/>
    </location>
</feature>
<evidence type="ECO:0000256" key="6">
    <source>
        <dbReference type="ARBA" id="ARBA00022692"/>
    </source>
</evidence>
<evidence type="ECO:0000259" key="18">
    <source>
        <dbReference type="Pfam" id="PF02563"/>
    </source>
</evidence>
<keyword evidence="14" id="KW-0449">Lipoprotein</keyword>
<dbReference type="GO" id="GO:0046930">
    <property type="term" value="C:pore complex"/>
    <property type="evidence" value="ECO:0007669"/>
    <property type="project" value="UniProtKB-KW"/>
</dbReference>
<dbReference type="Pfam" id="PF10531">
    <property type="entry name" value="SLBB"/>
    <property type="match status" value="4"/>
</dbReference>
<accession>I2GCI2</accession>
<evidence type="ECO:0000256" key="15">
    <source>
        <dbReference type="SAM" id="MobiDB-lite"/>
    </source>
</evidence>
<dbReference type="AlphaFoldDB" id="I2GCI2"/>
<keyword evidence="3" id="KW-0813">Transport</keyword>
<dbReference type="Pfam" id="PF02563">
    <property type="entry name" value="Poly_export"/>
    <property type="match status" value="1"/>
</dbReference>
<protein>
    <submittedName>
        <fullName evidence="21">Polysialic acid transport protein kpsD</fullName>
    </submittedName>
</protein>
<dbReference type="InterPro" id="IPR054765">
    <property type="entry name" value="SLBB_dom"/>
</dbReference>
<feature type="domain" description="Soluble ligand binding" evidence="19">
    <location>
        <begin position="215"/>
        <end position="261"/>
    </location>
</feature>
<keyword evidence="13" id="KW-0998">Cell outer membrane</keyword>
<evidence type="ECO:0000256" key="8">
    <source>
        <dbReference type="ARBA" id="ARBA00023047"/>
    </source>
</evidence>
<feature type="domain" description="Polysaccharide export protein N-terminal" evidence="18">
    <location>
        <begin position="128"/>
        <end position="192"/>
    </location>
</feature>
<keyword evidence="7 17" id="KW-0732">Signal</keyword>
<feature type="transmembrane region" description="Helical" evidence="16">
    <location>
        <begin position="744"/>
        <end position="764"/>
    </location>
</feature>
<dbReference type="GO" id="GO:0006811">
    <property type="term" value="P:monoatomic ion transport"/>
    <property type="evidence" value="ECO:0007669"/>
    <property type="project" value="UniProtKB-KW"/>
</dbReference>
<reference evidence="21 22" key="1">
    <citation type="journal article" date="2012" name="J. Bacteriol.">
        <title>Genome Sequence of the Filamentous Bacterium Fibrisoma limi BUZ 3T.</title>
        <authorList>
            <person name="Filippini M."/>
            <person name="Qi W."/>
            <person name="Jaenicke S."/>
            <person name="Goesmann A."/>
            <person name="Smits T.H."/>
            <person name="Bagheri H.C."/>
        </authorList>
    </citation>
    <scope>NUCLEOTIDE SEQUENCE [LARGE SCALE GENOMIC DNA]</scope>
    <source>
        <strain evidence="22">BUZ 3T</strain>
    </source>
</reference>
<feature type="chain" id="PRO_5003659259" evidence="17">
    <location>
        <begin position="25"/>
        <end position="767"/>
    </location>
</feature>
<evidence type="ECO:0000256" key="1">
    <source>
        <dbReference type="ARBA" id="ARBA00004571"/>
    </source>
</evidence>
<evidence type="ECO:0000256" key="2">
    <source>
        <dbReference type="ARBA" id="ARBA00009450"/>
    </source>
</evidence>
<comment type="caution">
    <text evidence="21">The sequence shown here is derived from an EMBL/GenBank/DDBJ whole genome shotgun (WGS) entry which is preliminary data.</text>
</comment>
<gene>
    <name evidence="21" type="primary">kpsD</name>
    <name evidence="21" type="ORF">BN8_00545</name>
</gene>
<dbReference type="GO" id="GO:0015159">
    <property type="term" value="F:polysaccharide transmembrane transporter activity"/>
    <property type="evidence" value="ECO:0007669"/>
    <property type="project" value="InterPro"/>
</dbReference>
<keyword evidence="12" id="KW-0564">Palmitate</keyword>
<evidence type="ECO:0000256" key="11">
    <source>
        <dbReference type="ARBA" id="ARBA00023136"/>
    </source>
</evidence>
<evidence type="ECO:0000256" key="7">
    <source>
        <dbReference type="ARBA" id="ARBA00022729"/>
    </source>
</evidence>
<keyword evidence="16" id="KW-1133">Transmembrane helix</keyword>
<feature type="domain" description="Soluble ligand binding" evidence="19">
    <location>
        <begin position="656"/>
        <end position="705"/>
    </location>
</feature>
<comment type="similarity">
    <text evidence="2">Belongs to the BexD/CtrA/VexA family.</text>
</comment>
<keyword evidence="10" id="KW-0626">Porin</keyword>
<evidence type="ECO:0000256" key="3">
    <source>
        <dbReference type="ARBA" id="ARBA00022448"/>
    </source>
</evidence>
<keyword evidence="8" id="KW-0625">Polysaccharide transport</keyword>
<feature type="domain" description="SLBB" evidence="20">
    <location>
        <begin position="382"/>
        <end position="460"/>
    </location>
</feature>
<dbReference type="EMBL" id="CAIT01000004">
    <property type="protein sequence ID" value="CCH51606.1"/>
    <property type="molecule type" value="Genomic_DNA"/>
</dbReference>
<evidence type="ECO:0000256" key="13">
    <source>
        <dbReference type="ARBA" id="ARBA00023237"/>
    </source>
</evidence>
<dbReference type="GO" id="GO:0009279">
    <property type="term" value="C:cell outer membrane"/>
    <property type="evidence" value="ECO:0007669"/>
    <property type="project" value="UniProtKB-SubCell"/>
</dbReference>
<keyword evidence="11 16" id="KW-0472">Membrane</keyword>
<dbReference type="eggNOG" id="COG1596">
    <property type="taxonomic scope" value="Bacteria"/>
</dbReference>
<dbReference type="Proteomes" id="UP000009309">
    <property type="component" value="Unassembled WGS sequence"/>
</dbReference>
<evidence type="ECO:0000256" key="17">
    <source>
        <dbReference type="SAM" id="SignalP"/>
    </source>
</evidence>
<dbReference type="InterPro" id="IPR049712">
    <property type="entry name" value="Poly_export"/>
</dbReference>
<dbReference type="InterPro" id="IPR003715">
    <property type="entry name" value="Poly_export_N"/>
</dbReference>
<feature type="domain" description="Soluble ligand binding" evidence="19">
    <location>
        <begin position="300"/>
        <end position="344"/>
    </location>
</feature>
<comment type="subcellular location">
    <subcellularLocation>
        <location evidence="1">Cell outer membrane</location>
        <topology evidence="1">Multi-pass membrane protein</topology>
    </subcellularLocation>
</comment>
<keyword evidence="22" id="KW-1185">Reference proteome</keyword>